<evidence type="ECO:0000256" key="3">
    <source>
        <dbReference type="ARBA" id="ARBA00022989"/>
    </source>
</evidence>
<dbReference type="Pfam" id="PF00664">
    <property type="entry name" value="ABC_membrane"/>
    <property type="match status" value="1"/>
</dbReference>
<feature type="transmembrane region" description="Helical" evidence="5">
    <location>
        <begin position="30"/>
        <end position="52"/>
    </location>
</feature>
<keyword evidence="4 5" id="KW-0472">Membrane</keyword>
<reference evidence="7 8" key="1">
    <citation type="submission" date="2016-07" db="EMBL/GenBank/DDBJ databases">
        <title>Draft genome of Scalindua rubra, obtained from a brine-seawater interface in the Red Sea, sheds light on salt adaptation in anammox bacteria.</title>
        <authorList>
            <person name="Speth D.R."/>
            <person name="Lagkouvardos I."/>
            <person name="Wang Y."/>
            <person name="Qian P.-Y."/>
            <person name="Dutilh B.E."/>
            <person name="Jetten M.S."/>
        </authorList>
    </citation>
    <scope>NUCLEOTIDE SEQUENCE [LARGE SCALE GENOMIC DNA]</scope>
    <source>
        <strain evidence="7">BSI-1</strain>
    </source>
</reference>
<dbReference type="InterPro" id="IPR036640">
    <property type="entry name" value="ABC1_TM_sf"/>
</dbReference>
<comment type="caution">
    <text evidence="7">The sequence shown here is derived from an EMBL/GenBank/DDBJ whole genome shotgun (WGS) entry which is preliminary data.</text>
</comment>
<evidence type="ECO:0000256" key="2">
    <source>
        <dbReference type="ARBA" id="ARBA00022692"/>
    </source>
</evidence>
<keyword evidence="7" id="KW-0547">Nucleotide-binding</keyword>
<dbReference type="InterPro" id="IPR011527">
    <property type="entry name" value="ABC1_TM_dom"/>
</dbReference>
<feature type="domain" description="ABC transmembrane type-1" evidence="6">
    <location>
        <begin position="32"/>
        <end position="203"/>
    </location>
</feature>
<keyword evidence="3 5" id="KW-1133">Transmembrane helix</keyword>
<dbReference type="GO" id="GO:0140359">
    <property type="term" value="F:ABC-type transporter activity"/>
    <property type="evidence" value="ECO:0007669"/>
    <property type="project" value="InterPro"/>
</dbReference>
<dbReference type="SUPFAM" id="SSF90123">
    <property type="entry name" value="ABC transporter transmembrane region"/>
    <property type="match status" value="1"/>
</dbReference>
<dbReference type="GO" id="GO:0005886">
    <property type="term" value="C:plasma membrane"/>
    <property type="evidence" value="ECO:0007669"/>
    <property type="project" value="UniProtKB-SubCell"/>
</dbReference>
<feature type="transmembrane region" description="Helical" evidence="5">
    <location>
        <begin position="72"/>
        <end position="95"/>
    </location>
</feature>
<organism evidence="7 8">
    <name type="scientific">Candidatus Scalindua rubra</name>
    <dbReference type="NCBI Taxonomy" id="1872076"/>
    <lineage>
        <taxon>Bacteria</taxon>
        <taxon>Pseudomonadati</taxon>
        <taxon>Planctomycetota</taxon>
        <taxon>Candidatus Brocadiia</taxon>
        <taxon>Candidatus Brocadiales</taxon>
        <taxon>Candidatus Scalinduaceae</taxon>
        <taxon>Candidatus Scalindua</taxon>
    </lineage>
</organism>
<dbReference type="Proteomes" id="UP000094056">
    <property type="component" value="Unassembled WGS sequence"/>
</dbReference>
<name>A0A1E3XDQ7_9BACT</name>
<evidence type="ECO:0000313" key="8">
    <source>
        <dbReference type="Proteomes" id="UP000094056"/>
    </source>
</evidence>
<evidence type="ECO:0000256" key="5">
    <source>
        <dbReference type="SAM" id="Phobius"/>
    </source>
</evidence>
<dbReference type="AlphaFoldDB" id="A0A1E3XDQ7"/>
<keyword evidence="7" id="KW-0067">ATP-binding</keyword>
<keyword evidence="2 5" id="KW-0812">Transmembrane</keyword>
<proteinExistence type="predicted"/>
<comment type="subcellular location">
    <subcellularLocation>
        <location evidence="1">Cell membrane</location>
        <topology evidence="1">Multi-pass membrane protein</topology>
    </subcellularLocation>
</comment>
<gene>
    <name evidence="7" type="primary">hlyB</name>
    <name evidence="7" type="ORF">SCARUB_01096</name>
</gene>
<evidence type="ECO:0000256" key="4">
    <source>
        <dbReference type="ARBA" id="ARBA00023136"/>
    </source>
</evidence>
<evidence type="ECO:0000313" key="7">
    <source>
        <dbReference type="EMBL" id="ODS33739.1"/>
    </source>
</evidence>
<evidence type="ECO:0000256" key="1">
    <source>
        <dbReference type="ARBA" id="ARBA00004651"/>
    </source>
</evidence>
<dbReference type="PROSITE" id="PS50929">
    <property type="entry name" value="ABC_TM1F"/>
    <property type="match status" value="1"/>
</dbReference>
<sequence>MIKWIKNSKYSTDIRLAAFYIKEYKRLFSLNVLIVLGIFLFEGAGVGLIIPIMQKFLGRGQENTFTQVTSTAFSYVHIEYTFLNVMIIFAFILMFKYGLTALQRYYTRVLCSTITYRLRKDSFENLMNLPIGYYYGRKLGDVIADVFTSSLNAGGLSQHVIDLIMAILFCFLYVSINFLISYKLMLVVLFYLMHFILFNYSIA</sequence>
<evidence type="ECO:0000259" key="6">
    <source>
        <dbReference type="PROSITE" id="PS50929"/>
    </source>
</evidence>
<dbReference type="Gene3D" id="1.20.1560.10">
    <property type="entry name" value="ABC transporter type 1, transmembrane domain"/>
    <property type="match status" value="1"/>
</dbReference>
<accession>A0A1E3XDQ7</accession>
<dbReference type="GO" id="GO:0005524">
    <property type="term" value="F:ATP binding"/>
    <property type="evidence" value="ECO:0007669"/>
    <property type="project" value="UniProtKB-KW"/>
</dbReference>
<dbReference type="EMBL" id="MAYW01000020">
    <property type="protein sequence ID" value="ODS33739.1"/>
    <property type="molecule type" value="Genomic_DNA"/>
</dbReference>
<protein>
    <submittedName>
        <fullName evidence="7">Alpha-hemolysin translocation ATP-binding protein HlyB</fullName>
    </submittedName>
</protein>